<reference evidence="1" key="2">
    <citation type="journal article" date="2015" name="Data Brief">
        <title>Shoot transcriptome of the giant reed, Arundo donax.</title>
        <authorList>
            <person name="Barrero R.A."/>
            <person name="Guerrero F.D."/>
            <person name="Moolhuijzen P."/>
            <person name="Goolsby J.A."/>
            <person name="Tidwell J."/>
            <person name="Bellgard S.E."/>
            <person name="Bellgard M.I."/>
        </authorList>
    </citation>
    <scope>NUCLEOTIDE SEQUENCE</scope>
    <source>
        <tissue evidence="1">Shoot tissue taken approximately 20 cm above the soil surface</tissue>
    </source>
</reference>
<sequence>MTDVQIEATFGRYSVFQRIGFWFLFF</sequence>
<organism evidence="1">
    <name type="scientific">Arundo donax</name>
    <name type="common">Giant reed</name>
    <name type="synonym">Donax arundinaceus</name>
    <dbReference type="NCBI Taxonomy" id="35708"/>
    <lineage>
        <taxon>Eukaryota</taxon>
        <taxon>Viridiplantae</taxon>
        <taxon>Streptophyta</taxon>
        <taxon>Embryophyta</taxon>
        <taxon>Tracheophyta</taxon>
        <taxon>Spermatophyta</taxon>
        <taxon>Magnoliopsida</taxon>
        <taxon>Liliopsida</taxon>
        <taxon>Poales</taxon>
        <taxon>Poaceae</taxon>
        <taxon>PACMAD clade</taxon>
        <taxon>Arundinoideae</taxon>
        <taxon>Arundineae</taxon>
        <taxon>Arundo</taxon>
    </lineage>
</organism>
<reference evidence="1" key="1">
    <citation type="submission" date="2014-09" db="EMBL/GenBank/DDBJ databases">
        <authorList>
            <person name="Magalhaes I.L.F."/>
            <person name="Oliveira U."/>
            <person name="Santos F.R."/>
            <person name="Vidigal T.H.D.A."/>
            <person name="Brescovit A.D."/>
            <person name="Santos A.J."/>
        </authorList>
    </citation>
    <scope>NUCLEOTIDE SEQUENCE</scope>
    <source>
        <tissue evidence="1">Shoot tissue taken approximately 20 cm above the soil surface</tissue>
    </source>
</reference>
<dbReference type="EMBL" id="GBRH01270471">
    <property type="protein sequence ID" value="JAD27424.1"/>
    <property type="molecule type" value="Transcribed_RNA"/>
</dbReference>
<dbReference type="AlphaFoldDB" id="A0A0A8YLY4"/>
<accession>A0A0A8YLY4</accession>
<evidence type="ECO:0000313" key="1">
    <source>
        <dbReference type="EMBL" id="JAD27424.1"/>
    </source>
</evidence>
<proteinExistence type="predicted"/>
<name>A0A0A8YLY4_ARUDO</name>
<protein>
    <submittedName>
        <fullName evidence="1">Uncharacterized protein</fullName>
    </submittedName>
</protein>